<organism evidence="3 4">
    <name type="scientific">Aspergillus pseudoustus</name>
    <dbReference type="NCBI Taxonomy" id="1810923"/>
    <lineage>
        <taxon>Eukaryota</taxon>
        <taxon>Fungi</taxon>
        <taxon>Dikarya</taxon>
        <taxon>Ascomycota</taxon>
        <taxon>Pezizomycotina</taxon>
        <taxon>Eurotiomycetes</taxon>
        <taxon>Eurotiomycetidae</taxon>
        <taxon>Eurotiales</taxon>
        <taxon>Aspergillaceae</taxon>
        <taxon>Aspergillus</taxon>
        <taxon>Aspergillus subgen. Nidulantes</taxon>
    </lineage>
</organism>
<keyword evidence="4" id="KW-1185">Reference proteome</keyword>
<feature type="region of interest" description="Disordered" evidence="1">
    <location>
        <begin position="108"/>
        <end position="185"/>
    </location>
</feature>
<evidence type="ECO:0000313" key="3">
    <source>
        <dbReference type="EMBL" id="KAL2830693.1"/>
    </source>
</evidence>
<dbReference type="PANTHER" id="PTHR16461:SF5">
    <property type="entry name" value="TOLL-INTERACTING PROTEIN"/>
    <property type="match status" value="1"/>
</dbReference>
<name>A0ABR4ISD4_9EURO</name>
<protein>
    <recommendedName>
        <fullName evidence="2">CUE domain-containing protein</fullName>
    </recommendedName>
</protein>
<dbReference type="Pfam" id="PF02845">
    <property type="entry name" value="CUE"/>
    <property type="match status" value="1"/>
</dbReference>
<dbReference type="InterPro" id="IPR009060">
    <property type="entry name" value="UBA-like_sf"/>
</dbReference>
<feature type="domain" description="CUE" evidence="2">
    <location>
        <begin position="65"/>
        <end position="109"/>
    </location>
</feature>
<evidence type="ECO:0000256" key="1">
    <source>
        <dbReference type="SAM" id="MobiDB-lite"/>
    </source>
</evidence>
<sequence>MSEGEKTTTKSSAGPLSPRPESPTTARPLEFDDEYQETGVTPTLSAPPQQSAAEAAPPKPPRPLSPQQQAENTLKEAFPSVEASVVKAVLIASSYDVERAFHALLGMTDPNAQDDYAPPKPPRPTAAQRQLEADELYARQLAEHYNRRAQPSRGGDEDPYNRQRRGDGQEDGQEDEKEYNFFDDDLPVIRENIRKGFLDTQTKVSTWVQNLKKRLDGEEEDEDNHAARGYGEETYGRPRRSGDLSRRSGDRERYDADPRVLSDDFSSLELRDAEAPPPRPPRPLANPALYKSSSPSPDRRKVSFQEGPPTEIGSLYDASEPAKRPSPVGGKPSKWQPLSTVEPSPIGENDPFSLGDSDDEKDSKAKDQITTDESDRVQKAKADAVSEEPSSVQKDDGAKVDSTTTSP</sequence>
<gene>
    <name evidence="3" type="ORF">BJY01DRAFT_226997</name>
</gene>
<feature type="compositionally biased region" description="Basic and acidic residues" evidence="1">
    <location>
        <begin position="361"/>
        <end position="384"/>
    </location>
</feature>
<dbReference type="PANTHER" id="PTHR16461">
    <property type="entry name" value="TOLL-INTERACTING PROTEIN"/>
    <property type="match status" value="1"/>
</dbReference>
<feature type="compositionally biased region" description="Basic and acidic residues" evidence="1">
    <location>
        <begin position="224"/>
        <end position="262"/>
    </location>
</feature>
<proteinExistence type="predicted"/>
<evidence type="ECO:0000313" key="4">
    <source>
        <dbReference type="Proteomes" id="UP001610446"/>
    </source>
</evidence>
<dbReference type="EMBL" id="JBFXLU010000299">
    <property type="protein sequence ID" value="KAL2830693.1"/>
    <property type="molecule type" value="Genomic_DNA"/>
</dbReference>
<feature type="compositionally biased region" description="Pro residues" evidence="1">
    <location>
        <begin position="275"/>
        <end position="284"/>
    </location>
</feature>
<evidence type="ECO:0000259" key="2">
    <source>
        <dbReference type="PROSITE" id="PS51140"/>
    </source>
</evidence>
<reference evidence="3 4" key="1">
    <citation type="submission" date="2024-07" db="EMBL/GenBank/DDBJ databases">
        <title>Section-level genome sequencing and comparative genomics of Aspergillus sections Usti and Cavernicolus.</title>
        <authorList>
            <consortium name="Lawrence Berkeley National Laboratory"/>
            <person name="Nybo J.L."/>
            <person name="Vesth T.C."/>
            <person name="Theobald S."/>
            <person name="Frisvad J.C."/>
            <person name="Larsen T.O."/>
            <person name="Kjaerboelling I."/>
            <person name="Rothschild-Mancinelli K."/>
            <person name="Lyhne E.K."/>
            <person name="Kogle M.E."/>
            <person name="Barry K."/>
            <person name="Clum A."/>
            <person name="Na H."/>
            <person name="Ledsgaard L."/>
            <person name="Lin J."/>
            <person name="Lipzen A."/>
            <person name="Kuo A."/>
            <person name="Riley R."/>
            <person name="Mondo S."/>
            <person name="Labutti K."/>
            <person name="Haridas S."/>
            <person name="Pangalinan J."/>
            <person name="Salamov A.A."/>
            <person name="Simmons B.A."/>
            <person name="Magnuson J.K."/>
            <person name="Chen J."/>
            <person name="Drula E."/>
            <person name="Henrissat B."/>
            <person name="Wiebenga A."/>
            <person name="Lubbers R.J."/>
            <person name="Gomes A.C."/>
            <person name="Makela M.R."/>
            <person name="Stajich J."/>
            <person name="Grigoriev I.V."/>
            <person name="Mortensen U.H."/>
            <person name="De Vries R.P."/>
            <person name="Baker S.E."/>
            <person name="Andersen M.R."/>
        </authorList>
    </citation>
    <scope>NUCLEOTIDE SEQUENCE [LARGE SCALE GENOMIC DNA]</scope>
    <source>
        <strain evidence="3 4">CBS 123904</strain>
    </source>
</reference>
<feature type="compositionally biased region" description="Acidic residues" evidence="1">
    <location>
        <begin position="169"/>
        <end position="185"/>
    </location>
</feature>
<accession>A0ABR4ISD4</accession>
<dbReference type="Proteomes" id="UP001610446">
    <property type="component" value="Unassembled WGS sequence"/>
</dbReference>
<feature type="compositionally biased region" description="Low complexity" evidence="1">
    <location>
        <begin position="46"/>
        <end position="56"/>
    </location>
</feature>
<comment type="caution">
    <text evidence="3">The sequence shown here is derived from an EMBL/GenBank/DDBJ whole genome shotgun (WGS) entry which is preliminary data.</text>
</comment>
<feature type="region of interest" description="Disordered" evidence="1">
    <location>
        <begin position="213"/>
        <end position="407"/>
    </location>
</feature>
<dbReference type="CDD" id="cd14372">
    <property type="entry name" value="CUE_Cue5p_like"/>
    <property type="match status" value="1"/>
</dbReference>
<dbReference type="SUPFAM" id="SSF46934">
    <property type="entry name" value="UBA-like"/>
    <property type="match status" value="1"/>
</dbReference>
<feature type="region of interest" description="Disordered" evidence="1">
    <location>
        <begin position="1"/>
        <end position="75"/>
    </location>
</feature>
<dbReference type="InterPro" id="IPR003892">
    <property type="entry name" value="CUE"/>
</dbReference>
<dbReference type="Gene3D" id="1.10.8.10">
    <property type="entry name" value="DNA helicase RuvA subunit, C-terminal domain"/>
    <property type="match status" value="1"/>
</dbReference>
<dbReference type="InterPro" id="IPR041807">
    <property type="entry name" value="Cue5/Don1_CUE"/>
</dbReference>
<dbReference type="PROSITE" id="PS51140">
    <property type="entry name" value="CUE"/>
    <property type="match status" value="1"/>
</dbReference>
<dbReference type="SMART" id="SM00546">
    <property type="entry name" value="CUE"/>
    <property type="match status" value="1"/>
</dbReference>
<feature type="compositionally biased region" description="Basic and acidic residues" evidence="1">
    <location>
        <begin position="154"/>
        <end position="168"/>
    </location>
</feature>